<dbReference type="UniPathway" id="UPA00056">
    <property type="reaction ID" value="UER00092"/>
</dbReference>
<proteinExistence type="inferred from homology"/>
<dbReference type="FunFam" id="3.40.50.720:FF:000045">
    <property type="entry name" value="1-deoxy-D-xylulose 5-phosphate reductoisomerase"/>
    <property type="match status" value="1"/>
</dbReference>
<evidence type="ECO:0000256" key="1">
    <source>
        <dbReference type="ARBA" id="ARBA00005094"/>
    </source>
</evidence>
<keyword evidence="7 9" id="KW-0414">Isoprene biosynthesis</keyword>
<evidence type="ECO:0000256" key="2">
    <source>
        <dbReference type="ARBA" id="ARBA00006825"/>
    </source>
</evidence>
<accession>G9WM76</accession>
<feature type="binding site" evidence="9">
    <location>
        <position position="200"/>
    </location>
    <ligand>
        <name>1-deoxy-D-xylulose 5-phosphate</name>
        <dbReference type="ChEBI" id="CHEBI:57792"/>
    </ligand>
</feature>
<dbReference type="InterPro" id="IPR026877">
    <property type="entry name" value="DXPR_C"/>
</dbReference>
<feature type="binding site" evidence="9">
    <location>
        <position position="34"/>
    </location>
    <ligand>
        <name>NADPH</name>
        <dbReference type="ChEBI" id="CHEBI:57783"/>
    </ligand>
</feature>
<evidence type="ECO:0000256" key="8">
    <source>
        <dbReference type="ARBA" id="ARBA00048543"/>
    </source>
</evidence>
<dbReference type="InterPro" id="IPR013644">
    <property type="entry name" value="DXP_reductoisomerase_C"/>
</dbReference>
<evidence type="ECO:0000256" key="4">
    <source>
        <dbReference type="ARBA" id="ARBA00022857"/>
    </source>
</evidence>
<evidence type="ECO:0000256" key="6">
    <source>
        <dbReference type="ARBA" id="ARBA00023211"/>
    </source>
</evidence>
<feature type="domain" description="DXP reductoisomerase C-terminal" evidence="12">
    <location>
        <begin position="285"/>
        <end position="403"/>
    </location>
</feature>
<dbReference type="GO" id="GO:0030145">
    <property type="term" value="F:manganese ion binding"/>
    <property type="evidence" value="ECO:0007669"/>
    <property type="project" value="TreeGrafter"/>
</dbReference>
<comment type="cofactor">
    <cofactor evidence="9">
        <name>Mg(2+)</name>
        <dbReference type="ChEBI" id="CHEBI:18420"/>
    </cofactor>
    <cofactor evidence="9">
        <name>Mn(2+)</name>
        <dbReference type="ChEBI" id="CHEBI:29035"/>
    </cofactor>
</comment>
<protein>
    <recommendedName>
        <fullName evidence="9">1-deoxy-D-xylulose 5-phosphate reductoisomerase</fullName>
        <shortName evidence="9">DXP reductoisomerase</shortName>
        <ecNumber evidence="9">1.1.1.267</ecNumber>
    </recommendedName>
    <alternativeName>
        <fullName evidence="9">1-deoxyxylulose-5-phosphate reductoisomerase</fullName>
    </alternativeName>
    <alternativeName>
        <fullName evidence="9">2-C-methyl-D-erythritol 4-phosphate synthase</fullName>
    </alternativeName>
</protein>
<dbReference type="InterPro" id="IPR036169">
    <property type="entry name" value="DXPR_C_sf"/>
</dbReference>
<dbReference type="SUPFAM" id="SSF69055">
    <property type="entry name" value="1-deoxy-D-xylulose-5-phosphate reductoisomerase, C-terminal domain"/>
    <property type="match status" value="1"/>
</dbReference>
<dbReference type="InterPro" id="IPR036291">
    <property type="entry name" value="NAD(P)-bd_dom_sf"/>
</dbReference>
<dbReference type="RefSeq" id="WP_009534324.1">
    <property type="nucleotide sequence ID" value="NZ_KE148312.1"/>
</dbReference>
<dbReference type="Pfam" id="PF13288">
    <property type="entry name" value="DXPR_C"/>
    <property type="match status" value="1"/>
</dbReference>
<comment type="catalytic activity">
    <reaction evidence="8">
        <text>2-C-methyl-D-erythritol 4-phosphate + NADP(+) = 1-deoxy-D-xylulose 5-phosphate + NADPH + H(+)</text>
        <dbReference type="Rhea" id="RHEA:13717"/>
        <dbReference type="ChEBI" id="CHEBI:15378"/>
        <dbReference type="ChEBI" id="CHEBI:57783"/>
        <dbReference type="ChEBI" id="CHEBI:57792"/>
        <dbReference type="ChEBI" id="CHEBI:58262"/>
        <dbReference type="ChEBI" id="CHEBI:58349"/>
        <dbReference type="EC" id="1.1.1.267"/>
    </reaction>
    <physiologicalReaction direction="right-to-left" evidence="8">
        <dbReference type="Rhea" id="RHEA:13719"/>
    </physiologicalReaction>
</comment>
<dbReference type="EC" id="1.1.1.267" evidence="9"/>
<sequence length="414" mass="46131">MNIVILGSTGSIGTQTLELLKDHTEYKVLALSAGENISLLEEQAREWKPKYLCVFHEDKAKLLKERFQSSYNRDNTLDSESAENSIHYEKKESEKDSYSPVIYSGMEGLIQLSALTEADMIVVSVVGMVGIQPTISAIQAGKKVALANKETLVCAGHLINDLLKESKAKLFPIDSEHSAIWQCLRGEKAEEVEKLILTASGGPFFGLTKDEMRGKKKEDALKHPNWSMGRKITIDSATMVNKALEVLEAHILFHIPIEKIQVVIQRESIIHSAVEFCDGAIKAELGVPTMRVPIAYALFEEEREHFKGEKLDFTKVMSLHFHPPSYTDFPALALGRTAGLKGGSMTTVFNAANEEAVALFLQDKISFLSIPALIEKAMQLHEKDWKAYPSVDEILSIERWARNCVEENANQVEA</sequence>
<feature type="binding site" evidence="9">
    <location>
        <position position="36"/>
    </location>
    <ligand>
        <name>NADPH</name>
        <dbReference type="ChEBI" id="CHEBI:57783"/>
    </ligand>
</feature>
<feature type="binding site" evidence="9">
    <location>
        <position position="175"/>
    </location>
    <ligand>
        <name>1-deoxy-D-xylulose 5-phosphate</name>
        <dbReference type="ChEBI" id="CHEBI:57792"/>
    </ligand>
</feature>
<feature type="binding site" evidence="9">
    <location>
        <position position="229"/>
    </location>
    <ligand>
        <name>NADPH</name>
        <dbReference type="ChEBI" id="CHEBI:57783"/>
    </ligand>
</feature>
<dbReference type="PATRIC" id="fig|796943.3.peg.854"/>
<dbReference type="AlphaFoldDB" id="G9WM76"/>
<feature type="binding site" evidence="9">
    <location>
        <position position="245"/>
    </location>
    <ligand>
        <name>Mn(2+)</name>
        <dbReference type="ChEBI" id="CHEBI:29035"/>
    </ligand>
</feature>
<dbReference type="Gene3D" id="1.10.1740.10">
    <property type="match status" value="1"/>
</dbReference>
<dbReference type="PIRSF" id="PIRSF006205">
    <property type="entry name" value="Dxp_reductismrs"/>
    <property type="match status" value="1"/>
</dbReference>
<dbReference type="Pfam" id="PF08436">
    <property type="entry name" value="DXP_redisom_C"/>
    <property type="match status" value="1"/>
</dbReference>
<comment type="function">
    <text evidence="9">Catalyzes the NADPH-dependent rearrangement and reduction of 1-deoxy-D-xylulose-5-phosphate (DXP) to 2-C-methyl-D-erythritol 4-phosphate (MEP).</text>
</comment>
<dbReference type="EMBL" id="AFZC02000003">
    <property type="protein sequence ID" value="EHL12422.1"/>
    <property type="molecule type" value="Genomic_DNA"/>
</dbReference>
<dbReference type="InterPro" id="IPR003821">
    <property type="entry name" value="DXP_reductoisomerase"/>
</dbReference>
<keyword evidence="4 9" id="KW-0521">NADP</keyword>
<keyword evidence="9" id="KW-0460">Magnesium</keyword>
<feature type="domain" description="1-deoxy-D-xylulose 5-phosphate reductoisomerase C-terminal" evidence="11">
    <location>
        <begin position="170"/>
        <end position="253"/>
    </location>
</feature>
<comment type="pathway">
    <text evidence="1 9">Isoprenoid biosynthesis; isopentenyl diphosphate biosynthesis via DXP pathway; isopentenyl diphosphate from 1-deoxy-D-xylulose 5-phosphate: step 1/6.</text>
</comment>
<evidence type="ECO:0000259" key="12">
    <source>
        <dbReference type="Pfam" id="PF13288"/>
    </source>
</evidence>
<keyword evidence="14" id="KW-1185">Reference proteome</keyword>
<dbReference type="PANTHER" id="PTHR30525:SF0">
    <property type="entry name" value="1-DEOXY-D-XYLULOSE 5-PHOSPHATE REDUCTOISOMERASE, CHLOROPLASTIC"/>
    <property type="match status" value="1"/>
</dbReference>
<feature type="binding site" evidence="9">
    <location>
        <position position="174"/>
    </location>
    <ligand>
        <name>Mn(2+)</name>
        <dbReference type="ChEBI" id="CHEBI:29035"/>
    </ligand>
</feature>
<feature type="binding site" evidence="9">
    <location>
        <position position="11"/>
    </location>
    <ligand>
        <name>NADPH</name>
        <dbReference type="ChEBI" id="CHEBI:57783"/>
    </ligand>
</feature>
<reference evidence="13" key="1">
    <citation type="submission" date="2011-08" db="EMBL/GenBank/DDBJ databases">
        <authorList>
            <consortium name="The Broad Institute Genome Sequencing Platform"/>
            <person name="Earl A."/>
            <person name="Ward D."/>
            <person name="Feldgarden M."/>
            <person name="Gevers D."/>
            <person name="Sizova M."/>
            <person name="Hazen A."/>
            <person name="Epstein S."/>
            <person name="Young S.K."/>
            <person name="Zeng Q."/>
            <person name="Gargeya S."/>
            <person name="Fitzgerald M."/>
            <person name="Haas B."/>
            <person name="Abouelleil A."/>
            <person name="Alvarado L."/>
            <person name="Arachchi H.M."/>
            <person name="Berlin A."/>
            <person name="Brown A."/>
            <person name="Chapman S.B."/>
            <person name="Chen Z."/>
            <person name="Dunbar C."/>
            <person name="Freedman E."/>
            <person name="Gearin G."/>
            <person name="Gellesch M."/>
            <person name="Goldberg J."/>
            <person name="Griggs A."/>
            <person name="Gujja S."/>
            <person name="Heiman D."/>
            <person name="Howarth C."/>
            <person name="Larson L."/>
            <person name="Lui A."/>
            <person name="MacDonald P.J.P."/>
            <person name="Montmayeur A."/>
            <person name="Murphy C."/>
            <person name="Neiman D."/>
            <person name="Pearson M."/>
            <person name="Priest M."/>
            <person name="Roberts A."/>
            <person name="Saif S."/>
            <person name="Shea T."/>
            <person name="Shenoy N."/>
            <person name="Sisk P."/>
            <person name="Stolte C."/>
            <person name="Sykes S."/>
            <person name="Wortman J."/>
            <person name="Nusbaum C."/>
            <person name="Birren B."/>
        </authorList>
    </citation>
    <scope>NUCLEOTIDE SEQUENCE</scope>
    <source>
        <strain evidence="13">ACB1</strain>
    </source>
</reference>
<evidence type="ECO:0000256" key="9">
    <source>
        <dbReference type="HAMAP-Rule" id="MF_00183"/>
    </source>
</evidence>
<keyword evidence="6 9" id="KW-0464">Manganese</keyword>
<dbReference type="Proteomes" id="UP000018461">
    <property type="component" value="Unassembled WGS sequence"/>
</dbReference>
<feature type="domain" description="1-deoxy-D-xylulose 5-phosphate reductoisomerase N-terminal" evidence="10">
    <location>
        <begin position="3"/>
        <end position="90"/>
    </location>
</feature>
<evidence type="ECO:0000256" key="7">
    <source>
        <dbReference type="ARBA" id="ARBA00023229"/>
    </source>
</evidence>
<name>G9WM76_9FIRM</name>
<feature type="binding site" evidence="9">
    <location>
        <position position="223"/>
    </location>
    <ligand>
        <name>1-deoxy-D-xylulose 5-phosphate</name>
        <dbReference type="ChEBI" id="CHEBI:57792"/>
    </ligand>
</feature>
<feature type="binding site" evidence="9">
    <location>
        <position position="176"/>
    </location>
    <ligand>
        <name>Mn(2+)</name>
        <dbReference type="ChEBI" id="CHEBI:29035"/>
    </ligand>
</feature>
<feature type="binding site" evidence="9">
    <location>
        <position position="148"/>
    </location>
    <ligand>
        <name>NADPH</name>
        <dbReference type="ChEBI" id="CHEBI:57783"/>
    </ligand>
</feature>
<reference evidence="13" key="2">
    <citation type="submission" date="2013-03" db="EMBL/GenBank/DDBJ databases">
        <title>The Genome Sequence of Oribacterium sp. ACB1.</title>
        <authorList>
            <consortium name="The Broad Institute Genomics Platform"/>
            <consortium name="The Broad Institute Genome Sequencing Center for Infectious Disease"/>
            <person name="Earl A."/>
            <person name="Ward D."/>
            <person name="Feldgarden M."/>
            <person name="Gevers D."/>
            <person name="Sizova M."/>
            <person name="Hazen A."/>
            <person name="Epstein S."/>
            <person name="Walker B."/>
            <person name="Young S."/>
            <person name="Zeng Q."/>
            <person name="Gargeya S."/>
            <person name="Fitzgerald M."/>
            <person name="Haas B."/>
            <person name="Abouelleil A."/>
            <person name="Allen A.W."/>
            <person name="Alvarado L."/>
            <person name="Arachchi H.M."/>
            <person name="Berlin A.M."/>
            <person name="Chapman S.B."/>
            <person name="Gainer-Dewar J."/>
            <person name="Goldberg J."/>
            <person name="Griggs A."/>
            <person name="Gujja S."/>
            <person name="Hansen M."/>
            <person name="Howarth C."/>
            <person name="Imamovic A."/>
            <person name="Ireland A."/>
            <person name="Larimer J."/>
            <person name="McCowan C."/>
            <person name="Murphy C."/>
            <person name="Pearson M."/>
            <person name="Poon T.W."/>
            <person name="Priest M."/>
            <person name="Roberts A."/>
            <person name="Saif S."/>
            <person name="Shea T."/>
            <person name="Sisk P."/>
            <person name="Sykes S."/>
            <person name="Wortman J."/>
            <person name="Nusbaum C."/>
            <person name="Birren B."/>
        </authorList>
    </citation>
    <scope>NUCLEOTIDE SEQUENCE [LARGE SCALE GENOMIC DNA]</scope>
    <source>
        <strain evidence="13">ACB1</strain>
    </source>
</reference>
<dbReference type="NCBIfam" id="TIGR00243">
    <property type="entry name" value="Dxr"/>
    <property type="match status" value="1"/>
</dbReference>
<feature type="binding site" evidence="9">
    <location>
        <position position="149"/>
    </location>
    <ligand>
        <name>1-deoxy-D-xylulose 5-phosphate</name>
        <dbReference type="ChEBI" id="CHEBI:57792"/>
    </ligand>
</feature>
<feature type="binding site" evidence="9">
    <location>
        <position position="176"/>
    </location>
    <ligand>
        <name>1-deoxy-D-xylulose 5-phosphate</name>
        <dbReference type="ChEBI" id="CHEBI:57792"/>
    </ligand>
</feature>
<evidence type="ECO:0000256" key="3">
    <source>
        <dbReference type="ARBA" id="ARBA00022723"/>
    </source>
</evidence>
<dbReference type="GO" id="GO:0030604">
    <property type="term" value="F:1-deoxy-D-xylulose-5-phosphate reductoisomerase activity"/>
    <property type="evidence" value="ECO:0007669"/>
    <property type="project" value="UniProtKB-UniRule"/>
</dbReference>
<evidence type="ECO:0000313" key="14">
    <source>
        <dbReference type="Proteomes" id="UP000018461"/>
    </source>
</evidence>
<dbReference type="GO" id="GO:0070402">
    <property type="term" value="F:NADPH binding"/>
    <property type="evidence" value="ECO:0007669"/>
    <property type="project" value="InterPro"/>
</dbReference>
<feature type="binding site" evidence="9">
    <location>
        <position position="236"/>
    </location>
    <ligand>
        <name>1-deoxy-D-xylulose 5-phosphate</name>
        <dbReference type="ChEBI" id="CHEBI:57792"/>
    </ligand>
</feature>
<organism evidence="13 14">
    <name type="scientific">Oribacterium parvum ACB1</name>
    <dbReference type="NCBI Taxonomy" id="796943"/>
    <lineage>
        <taxon>Bacteria</taxon>
        <taxon>Bacillati</taxon>
        <taxon>Bacillota</taxon>
        <taxon>Clostridia</taxon>
        <taxon>Lachnospirales</taxon>
        <taxon>Lachnospiraceae</taxon>
        <taxon>Oribacterium</taxon>
    </lineage>
</organism>
<feature type="binding site" evidence="9">
    <location>
        <position position="10"/>
    </location>
    <ligand>
        <name>NADPH</name>
        <dbReference type="ChEBI" id="CHEBI:57783"/>
    </ligand>
</feature>
<keyword evidence="3 9" id="KW-0479">Metal-binding</keyword>
<dbReference type="HOGENOM" id="CLU_035714_4_0_9"/>
<evidence type="ECO:0000313" key="13">
    <source>
        <dbReference type="EMBL" id="EHL12422.1"/>
    </source>
</evidence>
<feature type="binding site" evidence="9">
    <location>
        <position position="12"/>
    </location>
    <ligand>
        <name>NADPH</name>
        <dbReference type="ChEBI" id="CHEBI:57783"/>
    </ligand>
</feature>
<gene>
    <name evidence="9" type="primary">dxr</name>
    <name evidence="13" type="ORF">HMPREF9625_00459</name>
</gene>
<evidence type="ECO:0000256" key="5">
    <source>
        <dbReference type="ARBA" id="ARBA00023002"/>
    </source>
</evidence>
<dbReference type="Pfam" id="PF02670">
    <property type="entry name" value="DXP_reductoisom"/>
    <property type="match status" value="1"/>
</dbReference>
<evidence type="ECO:0000259" key="11">
    <source>
        <dbReference type="Pfam" id="PF08436"/>
    </source>
</evidence>
<dbReference type="STRING" id="796943.HMPREF9625_00459"/>
<feature type="binding site" evidence="9">
    <location>
        <position position="245"/>
    </location>
    <ligand>
        <name>1-deoxy-D-xylulose 5-phosphate</name>
        <dbReference type="ChEBI" id="CHEBI:57792"/>
    </ligand>
</feature>
<comment type="caution">
    <text evidence="9">Lacks conserved residue(s) required for the propagation of feature annotation.</text>
</comment>
<dbReference type="GO" id="GO:0016853">
    <property type="term" value="F:isomerase activity"/>
    <property type="evidence" value="ECO:0007669"/>
    <property type="project" value="UniProtKB-KW"/>
</dbReference>
<feature type="binding site" evidence="9">
    <location>
        <position position="150"/>
    </location>
    <ligand>
        <name>NADPH</name>
        <dbReference type="ChEBI" id="CHEBI:57783"/>
    </ligand>
</feature>
<comment type="similarity">
    <text evidence="2 9">Belongs to the DXR family.</text>
</comment>
<dbReference type="Gene3D" id="3.40.50.720">
    <property type="entry name" value="NAD(P)-binding Rossmann-like Domain"/>
    <property type="match status" value="1"/>
</dbReference>
<feature type="binding site" evidence="9">
    <location>
        <position position="9"/>
    </location>
    <ligand>
        <name>NADPH</name>
        <dbReference type="ChEBI" id="CHEBI:57783"/>
    </ligand>
</feature>
<dbReference type="SUPFAM" id="SSF55347">
    <property type="entry name" value="Glyceraldehyde-3-phosphate dehydrogenase-like, C-terminal domain"/>
    <property type="match status" value="1"/>
</dbReference>
<comment type="caution">
    <text evidence="13">The sequence shown here is derived from an EMBL/GenBank/DDBJ whole genome shotgun (WGS) entry which is preliminary data.</text>
</comment>
<feature type="binding site" evidence="9">
    <location>
        <position position="242"/>
    </location>
    <ligand>
        <name>1-deoxy-D-xylulose 5-phosphate</name>
        <dbReference type="ChEBI" id="CHEBI:57792"/>
    </ligand>
</feature>
<dbReference type="HAMAP" id="MF_00183">
    <property type="entry name" value="DXP_reductoisom"/>
    <property type="match status" value="1"/>
</dbReference>
<dbReference type="PANTHER" id="PTHR30525">
    <property type="entry name" value="1-DEOXY-D-XYLULOSE 5-PHOSPHATE REDUCTOISOMERASE"/>
    <property type="match status" value="1"/>
</dbReference>
<feature type="binding site" evidence="9">
    <location>
        <position position="241"/>
    </location>
    <ligand>
        <name>1-deoxy-D-xylulose 5-phosphate</name>
        <dbReference type="ChEBI" id="CHEBI:57792"/>
    </ligand>
</feature>
<dbReference type="GO" id="GO:0051484">
    <property type="term" value="P:isopentenyl diphosphate biosynthetic process, methylerythritol 4-phosphate pathway involved in terpenoid biosynthetic process"/>
    <property type="evidence" value="ECO:0007669"/>
    <property type="project" value="UniProtKB-ARBA"/>
</dbReference>
<dbReference type="InterPro" id="IPR013512">
    <property type="entry name" value="DXP_reductoisomerase_N"/>
</dbReference>
<dbReference type="SUPFAM" id="SSF51735">
    <property type="entry name" value="NAD(P)-binding Rossmann-fold domains"/>
    <property type="match status" value="2"/>
</dbReference>
<evidence type="ECO:0000259" key="10">
    <source>
        <dbReference type="Pfam" id="PF02670"/>
    </source>
</evidence>
<keyword evidence="5 9" id="KW-0560">Oxidoreductase</keyword>